<keyword evidence="5 7" id="KW-0472">Membrane</keyword>
<name>A0A542DWT9_9MICO</name>
<dbReference type="PANTHER" id="PTHR39087:SF2">
    <property type="entry name" value="UPF0104 MEMBRANE PROTEIN MJ1595"/>
    <property type="match status" value="1"/>
</dbReference>
<gene>
    <name evidence="8" type="ORF">FB458_0627</name>
</gene>
<feature type="transmembrane region" description="Helical" evidence="7">
    <location>
        <begin position="740"/>
        <end position="759"/>
    </location>
</feature>
<comment type="subcellular location">
    <subcellularLocation>
        <location evidence="1">Cell membrane</location>
        <topology evidence="1">Multi-pass membrane protein</topology>
    </subcellularLocation>
</comment>
<feature type="transmembrane region" description="Helical" evidence="7">
    <location>
        <begin position="656"/>
        <end position="677"/>
    </location>
</feature>
<organism evidence="8 9">
    <name type="scientific">Lapillicoccus jejuensis</name>
    <dbReference type="NCBI Taxonomy" id="402171"/>
    <lineage>
        <taxon>Bacteria</taxon>
        <taxon>Bacillati</taxon>
        <taxon>Actinomycetota</taxon>
        <taxon>Actinomycetes</taxon>
        <taxon>Micrococcales</taxon>
        <taxon>Intrasporangiaceae</taxon>
        <taxon>Lapillicoccus</taxon>
    </lineage>
</organism>
<evidence type="ECO:0000256" key="2">
    <source>
        <dbReference type="ARBA" id="ARBA00022475"/>
    </source>
</evidence>
<accession>A0A542DWT9</accession>
<feature type="transmembrane region" description="Helical" evidence="7">
    <location>
        <begin position="150"/>
        <end position="171"/>
    </location>
</feature>
<reference evidence="8 9" key="1">
    <citation type="submission" date="2019-06" db="EMBL/GenBank/DDBJ databases">
        <title>Sequencing the genomes of 1000 actinobacteria strains.</title>
        <authorList>
            <person name="Klenk H.-P."/>
        </authorList>
    </citation>
    <scope>NUCLEOTIDE SEQUENCE [LARGE SCALE GENOMIC DNA]</scope>
    <source>
        <strain evidence="8 9">DSM 18607</strain>
    </source>
</reference>
<keyword evidence="9" id="KW-1185">Reference proteome</keyword>
<feature type="transmembrane region" description="Helical" evidence="7">
    <location>
        <begin position="76"/>
        <end position="97"/>
    </location>
</feature>
<feature type="transmembrane region" description="Helical" evidence="7">
    <location>
        <begin position="800"/>
        <end position="822"/>
    </location>
</feature>
<protein>
    <submittedName>
        <fullName evidence="8">Uncharacterized membrane protein YbhN (UPF0104 family)</fullName>
    </submittedName>
</protein>
<keyword evidence="3 7" id="KW-0812">Transmembrane</keyword>
<dbReference type="AlphaFoldDB" id="A0A542DWT9"/>
<evidence type="ECO:0000313" key="9">
    <source>
        <dbReference type="Proteomes" id="UP000317893"/>
    </source>
</evidence>
<feature type="transmembrane region" description="Helical" evidence="7">
    <location>
        <begin position="117"/>
        <end position="138"/>
    </location>
</feature>
<dbReference type="Pfam" id="PF03706">
    <property type="entry name" value="LPG_synthase_TM"/>
    <property type="match status" value="1"/>
</dbReference>
<evidence type="ECO:0000256" key="6">
    <source>
        <dbReference type="SAM" id="MobiDB-lite"/>
    </source>
</evidence>
<evidence type="ECO:0000256" key="4">
    <source>
        <dbReference type="ARBA" id="ARBA00022989"/>
    </source>
</evidence>
<feature type="transmembrane region" description="Helical" evidence="7">
    <location>
        <begin position="543"/>
        <end position="562"/>
    </location>
</feature>
<feature type="transmembrane region" description="Helical" evidence="7">
    <location>
        <begin position="771"/>
        <end position="788"/>
    </location>
</feature>
<dbReference type="InterPro" id="IPR022791">
    <property type="entry name" value="L-PG_synthase/AglD"/>
</dbReference>
<dbReference type="EMBL" id="VFMN01000001">
    <property type="protein sequence ID" value="TQJ07562.1"/>
    <property type="molecule type" value="Genomic_DNA"/>
</dbReference>
<feature type="transmembrane region" description="Helical" evidence="7">
    <location>
        <begin position="582"/>
        <end position="606"/>
    </location>
</feature>
<evidence type="ECO:0000313" key="8">
    <source>
        <dbReference type="EMBL" id="TQJ07562.1"/>
    </source>
</evidence>
<proteinExistence type="predicted"/>
<keyword evidence="2" id="KW-1003">Cell membrane</keyword>
<evidence type="ECO:0000256" key="1">
    <source>
        <dbReference type="ARBA" id="ARBA00004651"/>
    </source>
</evidence>
<feature type="region of interest" description="Disordered" evidence="6">
    <location>
        <begin position="1"/>
        <end position="31"/>
    </location>
</feature>
<evidence type="ECO:0000256" key="7">
    <source>
        <dbReference type="SAM" id="Phobius"/>
    </source>
</evidence>
<sequence>MSAREAPASRTPGVPGRAVDAPGQQDADGRPAVHVEGAPVVTPEVAALLAADPAGHPRAEVVEPPSPERVRRPADLLRLVVSVAVLVVVIALADLAVGTAGALEQDLSLATTGAPRLLLQVVSWVAGLAVVLLPLVIGADLLRRSRPRQLVEALVAAGVGALLVLALRTLVLEGHVASLLSALTRPTVDGRSSPADAVLVSLTALITVADVGGRRWVQPTAAVIIVSSAVTTFASGQSTGLAVVVSLLLGWSVGLAVRYGLGAVPTRPPGSDVALALQGAGLEVRRLLLEDPDDSGERSYRAVTPTGELDVQVLDRDTFGFATGRRFWRMLRLRGASTRAPALNLRAEVEHRALVALALADAGVRAPRALAVCEVGPFSACLAYTDPQGRTLAEVGEALTDDELAAVWELLATLRRRRLAHRGLGPDVVMVAHGDDGAPYGVLRRVGGGDVAAADLALRIDAAQLLVTVALAAGAERTVRTAIARLGEDAVVSALPLLQPIVFTTSTRAALRRDKELLGRLRDEITRVRPQAEQVEPLQLRRVTGRGVVTVAGLGVAGYFILTQLAKVDVGRVVSEARWTWAVATVVAAALTFAGASTVLAGSVTIRLSFVRTYMTQLAVAFSGLVAPAVIGNLALNTRFLLRSGVAPGVAAASVGLAQVAQFCSYVILLLVSGVLAGTGPRASFTPPAALVAAIPVVVLVVLALLAVPKVRKAIASRVLPQVRAVVPQVLGVFQHPGKVAQLLGGAMLLDTSFVASLVCATRAFGAEPPVAAVAVVYFAGAIIGSAVPTPGGLGGIEAAISAGLIAIGVDSGTAVSSVLLYRLATYWLPIPFGWFALNRLTTWQAI</sequence>
<evidence type="ECO:0000256" key="3">
    <source>
        <dbReference type="ARBA" id="ARBA00022692"/>
    </source>
</evidence>
<comment type="caution">
    <text evidence="8">The sequence shown here is derived from an EMBL/GenBank/DDBJ whole genome shotgun (WGS) entry which is preliminary data.</text>
</comment>
<dbReference type="PANTHER" id="PTHR39087">
    <property type="entry name" value="UPF0104 MEMBRANE PROTEIN MJ1595"/>
    <property type="match status" value="1"/>
</dbReference>
<dbReference type="RefSeq" id="WP_246061034.1">
    <property type="nucleotide sequence ID" value="NZ_BAAAPR010000006.1"/>
</dbReference>
<dbReference type="Proteomes" id="UP000317893">
    <property type="component" value="Unassembled WGS sequence"/>
</dbReference>
<dbReference type="GO" id="GO:0005886">
    <property type="term" value="C:plasma membrane"/>
    <property type="evidence" value="ECO:0007669"/>
    <property type="project" value="UniProtKB-SubCell"/>
</dbReference>
<keyword evidence="4 7" id="KW-1133">Transmembrane helix</keyword>
<feature type="transmembrane region" description="Helical" evidence="7">
    <location>
        <begin position="689"/>
        <end position="708"/>
    </location>
</feature>
<feature type="transmembrane region" description="Helical" evidence="7">
    <location>
        <begin position="618"/>
        <end position="636"/>
    </location>
</feature>
<evidence type="ECO:0000256" key="5">
    <source>
        <dbReference type="ARBA" id="ARBA00023136"/>
    </source>
</evidence>